<dbReference type="EMBL" id="AM849034">
    <property type="protein sequence ID" value="CAQ00983.1"/>
    <property type="molecule type" value="Genomic_DNA"/>
</dbReference>
<dbReference type="eggNOG" id="COG0457">
    <property type="taxonomic scope" value="Bacteria"/>
</dbReference>
<keyword evidence="2" id="KW-1185">Reference proteome</keyword>
<dbReference type="Gene3D" id="1.25.40.10">
    <property type="entry name" value="Tetratricopeptide repeat domain"/>
    <property type="match status" value="1"/>
</dbReference>
<dbReference type="OrthoDB" id="193829at2"/>
<accession>B0RF50</accession>
<dbReference type="SUPFAM" id="SSF48452">
    <property type="entry name" value="TPR-like"/>
    <property type="match status" value="1"/>
</dbReference>
<dbReference type="KEGG" id="cms:CMS0866"/>
<gene>
    <name evidence="1" type="ordered locus">CMS0866</name>
</gene>
<dbReference type="AlphaFoldDB" id="B0RF50"/>
<name>B0RF50_CLASE</name>
<dbReference type="STRING" id="31964.CMS0866"/>
<dbReference type="InterPro" id="IPR011990">
    <property type="entry name" value="TPR-like_helical_dom_sf"/>
</dbReference>
<dbReference type="HOGENOM" id="CLU_116756_0_0_11"/>
<dbReference type="Pfam" id="PF12688">
    <property type="entry name" value="TPR_5"/>
    <property type="match status" value="1"/>
</dbReference>
<sequence length="164" mass="17428">MDHDDWDARVAAFWAAADDERADETVAGMRALVAERPDGDPRGLFELACAHDYVGQEVEAVPLYRAALDGGLDPEHRPLAVIQLASSPRNVGEPAEAVALLEALPDDDDAVGRDAFLALALHDAGRPTEALALALRRLAPTVPGYGRAIAAYADELAVRDHAEG</sequence>
<dbReference type="GeneID" id="29472446"/>
<evidence type="ECO:0000313" key="1">
    <source>
        <dbReference type="EMBL" id="CAQ00983.1"/>
    </source>
</evidence>
<dbReference type="InterPro" id="IPR041656">
    <property type="entry name" value="TPR_5"/>
</dbReference>
<evidence type="ECO:0000313" key="2">
    <source>
        <dbReference type="Proteomes" id="UP000001318"/>
    </source>
</evidence>
<proteinExistence type="predicted"/>
<organism evidence="1 2">
    <name type="scientific">Clavibacter sepedonicus</name>
    <name type="common">Clavibacter michiganensis subsp. sepedonicus</name>
    <dbReference type="NCBI Taxonomy" id="31964"/>
    <lineage>
        <taxon>Bacteria</taxon>
        <taxon>Bacillati</taxon>
        <taxon>Actinomycetota</taxon>
        <taxon>Actinomycetes</taxon>
        <taxon>Micrococcales</taxon>
        <taxon>Microbacteriaceae</taxon>
        <taxon>Clavibacter</taxon>
    </lineage>
</organism>
<protein>
    <submittedName>
        <fullName evidence="1">Uncharacterized protein</fullName>
    </submittedName>
</protein>
<dbReference type="Proteomes" id="UP000001318">
    <property type="component" value="Chromosome"/>
</dbReference>
<reference evidence="1 2" key="1">
    <citation type="journal article" date="2008" name="J. Bacteriol.">
        <title>Genome of the actinomycete plant pathogen Clavibacter michiganensis subsp. sepedonicus suggests recent niche adaptation.</title>
        <authorList>
            <person name="Bentley S.D."/>
            <person name="Corton C."/>
            <person name="Brown S.E."/>
            <person name="Barron A."/>
            <person name="Clark L."/>
            <person name="Doggett J."/>
            <person name="Harris B."/>
            <person name="Ormond D."/>
            <person name="Quail M.A."/>
            <person name="May G."/>
            <person name="Francis D."/>
            <person name="Knudson D."/>
            <person name="Parkhill J."/>
            <person name="Ishimaru C.A."/>
        </authorList>
    </citation>
    <scope>NUCLEOTIDE SEQUENCE [LARGE SCALE GENOMIC DNA]</scope>
    <source>
        <strain evidence="2">ATCC 33113 / DSM 20744 / JCM 9667 / LMG 2889 / ICMP 2535 / C-1</strain>
    </source>
</reference>
<dbReference type="RefSeq" id="WP_012298286.1">
    <property type="nucleotide sequence ID" value="NC_010407.1"/>
</dbReference>